<keyword evidence="1" id="KW-0472">Membrane</keyword>
<geneLocation type="plastid" evidence="2"/>
<evidence type="ECO:0000256" key="1">
    <source>
        <dbReference type="SAM" id="Phobius"/>
    </source>
</evidence>
<dbReference type="EMBL" id="MF770629">
    <property type="protein sequence ID" value="ATG27105.1"/>
    <property type="molecule type" value="Genomic_DNA"/>
</dbReference>
<dbReference type="RefSeq" id="YP_009436729.1">
    <property type="nucleotide sequence ID" value="NC_036092.1"/>
</dbReference>
<dbReference type="GeneID" id="34729636"/>
<feature type="transmembrane region" description="Helical" evidence="1">
    <location>
        <begin position="38"/>
        <end position="59"/>
    </location>
</feature>
<protein>
    <submittedName>
        <fullName evidence="2">Uncharacterized protein</fullName>
    </submittedName>
</protein>
<evidence type="ECO:0000313" key="2">
    <source>
        <dbReference type="EMBL" id="ATG27105.1"/>
    </source>
</evidence>
<feature type="transmembrane region" description="Helical" evidence="1">
    <location>
        <begin position="6"/>
        <end position="26"/>
    </location>
</feature>
<accession>A0A291F4P9</accession>
<keyword evidence="2" id="KW-0934">Plastid</keyword>
<gene>
    <name evidence="2" type="primary">ORF60</name>
    <name evidence="2" type="ORF">Cyp_phy1Pt0606</name>
</gene>
<reference evidence="2" key="1">
    <citation type="journal article" date="2014" name="Proc. Natl. Acad. Sci. U.S.A.">
        <title>The dynamic history of plastid genomes in the Campanulaceae sensu lato is unique among angiosperms.</title>
        <authorList>
            <person name="Knox E.B."/>
        </authorList>
    </citation>
    <scope>NUCLEOTIDE SEQUENCE</scope>
</reference>
<name>A0A291F4P9_9ASTR</name>
<reference evidence="2" key="2">
    <citation type="submission" date="2017-08" db="EMBL/GenBank/DDBJ databases">
        <authorList>
            <person name="Knox E.B."/>
        </authorList>
    </citation>
    <scope>NUCLEOTIDE SEQUENCE</scope>
</reference>
<organism evidence="2">
    <name type="scientific">Cyphia phyteuma</name>
    <dbReference type="NCBI Taxonomy" id="2041120"/>
    <lineage>
        <taxon>Eukaryota</taxon>
        <taxon>Viridiplantae</taxon>
        <taxon>Streptophyta</taxon>
        <taxon>Embryophyta</taxon>
        <taxon>Tracheophyta</taxon>
        <taxon>Spermatophyta</taxon>
        <taxon>Magnoliopsida</taxon>
        <taxon>eudicotyledons</taxon>
        <taxon>Gunneridae</taxon>
        <taxon>Pentapetalae</taxon>
        <taxon>asterids</taxon>
        <taxon>campanulids</taxon>
        <taxon>Asterales</taxon>
        <taxon>Campanulaceae</taxon>
        <taxon>Cyphia</taxon>
    </lineage>
</organism>
<proteinExistence type="predicted"/>
<keyword evidence="1" id="KW-0812">Transmembrane</keyword>
<keyword evidence="1" id="KW-1133">Transmembrane helix</keyword>
<dbReference type="AlphaFoldDB" id="A0A291F4P9"/>
<sequence>MKMNETPFIFWIFVWIFGGLLVFLNFIRRKFPETNNFVLGFSVGSIVTSLFFLYLFIYFP</sequence>